<reference evidence="2 3" key="1">
    <citation type="submission" date="2024-05" db="EMBL/GenBank/DDBJ databases">
        <title>Haplotype-resolved chromosome-level genome assembly of Huyou (Citrus changshanensis).</title>
        <authorList>
            <person name="Miao C."/>
            <person name="Chen W."/>
            <person name="Wu Y."/>
            <person name="Wang L."/>
            <person name="Zhao S."/>
            <person name="Grierson D."/>
            <person name="Xu C."/>
            <person name="Chen K."/>
        </authorList>
    </citation>
    <scope>NUCLEOTIDE SEQUENCE [LARGE SCALE GENOMIC DNA]</scope>
    <source>
        <strain evidence="2">01-14</strain>
        <tissue evidence="2">Leaf</tissue>
    </source>
</reference>
<name>A0AAP0QN33_9ROSI</name>
<keyword evidence="3" id="KW-1185">Reference proteome</keyword>
<organism evidence="2 3">
    <name type="scientific">Citrus x changshan-huyou</name>
    <dbReference type="NCBI Taxonomy" id="2935761"/>
    <lineage>
        <taxon>Eukaryota</taxon>
        <taxon>Viridiplantae</taxon>
        <taxon>Streptophyta</taxon>
        <taxon>Embryophyta</taxon>
        <taxon>Tracheophyta</taxon>
        <taxon>Spermatophyta</taxon>
        <taxon>Magnoliopsida</taxon>
        <taxon>eudicotyledons</taxon>
        <taxon>Gunneridae</taxon>
        <taxon>Pentapetalae</taxon>
        <taxon>rosids</taxon>
        <taxon>malvids</taxon>
        <taxon>Sapindales</taxon>
        <taxon>Rutaceae</taxon>
        <taxon>Aurantioideae</taxon>
        <taxon>Citrus</taxon>
    </lineage>
</organism>
<dbReference type="InterPro" id="IPR053772">
    <property type="entry name" value="At1g61320/At1g61330-like"/>
</dbReference>
<proteinExistence type="predicted"/>
<feature type="domain" description="At1g61320/AtMIF1 LRR" evidence="1">
    <location>
        <begin position="59"/>
        <end position="189"/>
    </location>
</feature>
<evidence type="ECO:0000313" key="2">
    <source>
        <dbReference type="EMBL" id="KAK9200705.1"/>
    </source>
</evidence>
<dbReference type="InterPro" id="IPR055357">
    <property type="entry name" value="LRR_At1g61320_AtMIF1"/>
</dbReference>
<dbReference type="Proteomes" id="UP001428341">
    <property type="component" value="Unassembled WGS sequence"/>
</dbReference>
<dbReference type="AlphaFoldDB" id="A0AAP0QN33"/>
<evidence type="ECO:0000313" key="3">
    <source>
        <dbReference type="Proteomes" id="UP001428341"/>
    </source>
</evidence>
<comment type="caution">
    <text evidence="2">The sequence shown here is derived from an EMBL/GenBank/DDBJ whole genome shotgun (WGS) entry which is preliminary data.</text>
</comment>
<gene>
    <name evidence="2" type="ORF">WN944_015903</name>
</gene>
<evidence type="ECO:0000259" key="1">
    <source>
        <dbReference type="Pfam" id="PF23622"/>
    </source>
</evidence>
<dbReference type="Pfam" id="PF23622">
    <property type="entry name" value="LRR_At1g61320_AtMIF1"/>
    <property type="match status" value="1"/>
</dbReference>
<sequence>MADLESHLGMRSEALDVERKKFISWVNFVLRSLQCRTIEGLRICFDAVSDDDIANWINFATERRFQKLELDFIEVQFDITGETVENLLSNCPFLEQLSVDDSNCFKSLKVSGPSLKLRRLELKYLSSDFMDLEIDVGNIISFEFFAYDNTVSFVNVPSVAEAHIVCTYSQYFTHNLNQFSSFCRNYKLLSWSFNLLRFLFKVEASSGFVRTVKDHPYVSLWDLSIREVELIGYMGLTTDT</sequence>
<dbReference type="EMBL" id="JBCGBO010000005">
    <property type="protein sequence ID" value="KAK9200705.1"/>
    <property type="molecule type" value="Genomic_DNA"/>
</dbReference>
<accession>A0AAP0QN33</accession>
<protein>
    <recommendedName>
        <fullName evidence="1">At1g61320/AtMIF1 LRR domain-containing protein</fullName>
    </recommendedName>
</protein>
<dbReference type="PANTHER" id="PTHR34145:SF68">
    <property type="entry name" value="FBD DOMAIN-CONTAINING PROTEIN"/>
    <property type="match status" value="1"/>
</dbReference>
<dbReference type="PANTHER" id="PTHR34145">
    <property type="entry name" value="OS02G0105600 PROTEIN"/>
    <property type="match status" value="1"/>
</dbReference>